<reference evidence="2 3" key="1">
    <citation type="submission" date="2019-05" db="EMBL/GenBank/DDBJ databases">
        <title>Emergence of the Ug99 lineage of the wheat stem rust pathogen through somatic hybridization.</title>
        <authorList>
            <person name="Li F."/>
            <person name="Upadhyaya N.M."/>
            <person name="Sperschneider J."/>
            <person name="Matny O."/>
            <person name="Nguyen-Phuc H."/>
            <person name="Mago R."/>
            <person name="Raley C."/>
            <person name="Miller M.E."/>
            <person name="Silverstein K.A.T."/>
            <person name="Henningsen E."/>
            <person name="Hirsch C.D."/>
            <person name="Visser B."/>
            <person name="Pretorius Z.A."/>
            <person name="Steffenson B.J."/>
            <person name="Schwessinger B."/>
            <person name="Dodds P.N."/>
            <person name="Figueroa M."/>
        </authorList>
    </citation>
    <scope>NUCLEOTIDE SEQUENCE [LARGE SCALE GENOMIC DNA]</scope>
    <source>
        <strain evidence="2 3">Ug99</strain>
    </source>
</reference>
<sequence>MLGRLWSIYFVVAHFTNARTTGFPATCSSDWSVDRREHVVRCPNVESETPIKCAPSTCSDFPTCSSCVNVASQERRDRMTCQKGYNVIDTGSSSFTSQSIHICGNQLKLTLRPFPRSRTVCIDEDESAFECTGGCEGTLSRLSLCSTPLRAKAMLTDIFAGSFGFCSAFSLRQLRFRCEPISHATAPKKSQSHGEWNGWGCTRSRGVWSEWSRLVKVFLPPTTRQLYQLFCPLSSISFVDSTG</sequence>
<evidence type="ECO:0000256" key="1">
    <source>
        <dbReference type="SAM" id="SignalP"/>
    </source>
</evidence>
<evidence type="ECO:0000313" key="3">
    <source>
        <dbReference type="Proteomes" id="UP000325313"/>
    </source>
</evidence>
<feature type="signal peptide" evidence="1">
    <location>
        <begin position="1"/>
        <end position="18"/>
    </location>
</feature>
<name>A0A5B0SCG4_PUCGR</name>
<proteinExistence type="predicted"/>
<protein>
    <submittedName>
        <fullName evidence="2">Uncharacterized protein</fullName>
    </submittedName>
</protein>
<keyword evidence="1" id="KW-0732">Signal</keyword>
<dbReference type="AlphaFoldDB" id="A0A5B0SCG4"/>
<dbReference type="EMBL" id="VDEP01000040">
    <property type="protein sequence ID" value="KAA1135205.1"/>
    <property type="molecule type" value="Genomic_DNA"/>
</dbReference>
<organism evidence="2 3">
    <name type="scientific">Puccinia graminis f. sp. tritici</name>
    <dbReference type="NCBI Taxonomy" id="56615"/>
    <lineage>
        <taxon>Eukaryota</taxon>
        <taxon>Fungi</taxon>
        <taxon>Dikarya</taxon>
        <taxon>Basidiomycota</taxon>
        <taxon>Pucciniomycotina</taxon>
        <taxon>Pucciniomycetes</taxon>
        <taxon>Pucciniales</taxon>
        <taxon>Pucciniaceae</taxon>
        <taxon>Puccinia</taxon>
    </lineage>
</organism>
<dbReference type="Proteomes" id="UP000325313">
    <property type="component" value="Unassembled WGS sequence"/>
</dbReference>
<evidence type="ECO:0000313" key="2">
    <source>
        <dbReference type="EMBL" id="KAA1135205.1"/>
    </source>
</evidence>
<accession>A0A5B0SCG4</accession>
<comment type="caution">
    <text evidence="2">The sequence shown here is derived from an EMBL/GenBank/DDBJ whole genome shotgun (WGS) entry which is preliminary data.</text>
</comment>
<gene>
    <name evidence="2" type="ORF">PGTUg99_013943</name>
</gene>
<feature type="chain" id="PRO_5022964033" evidence="1">
    <location>
        <begin position="19"/>
        <end position="243"/>
    </location>
</feature>